<sequence>MIMASHSWFPATIYICRFKTATTTRGVADLNRAEKSKHISKFASASFYQTTSVDTNKRESRTDRKRSSQKNKLMIAWEFAWMLDEDHASSTIKQSLAGILNLATENGITVASVVGDSATCMVHSVDLENVGKSPECPVTYAFAVSLVEK</sequence>
<protein>
    <submittedName>
        <fullName evidence="1">Uncharacterized protein</fullName>
    </submittedName>
</protein>
<evidence type="ECO:0000313" key="2">
    <source>
        <dbReference type="Proteomes" id="UP001281761"/>
    </source>
</evidence>
<comment type="caution">
    <text evidence="1">The sequence shown here is derived from an EMBL/GenBank/DDBJ whole genome shotgun (WGS) entry which is preliminary data.</text>
</comment>
<accession>A0ABQ9XHQ7</accession>
<keyword evidence="2" id="KW-1185">Reference proteome</keyword>
<proteinExistence type="predicted"/>
<name>A0ABQ9XHQ7_9EUKA</name>
<dbReference type="Proteomes" id="UP001281761">
    <property type="component" value="Unassembled WGS sequence"/>
</dbReference>
<dbReference type="EMBL" id="JARBJD010000141">
    <property type="protein sequence ID" value="KAK2950172.1"/>
    <property type="molecule type" value="Genomic_DNA"/>
</dbReference>
<gene>
    <name evidence="1" type="ORF">BLNAU_14858</name>
</gene>
<reference evidence="1 2" key="1">
    <citation type="journal article" date="2022" name="bioRxiv">
        <title>Genomics of Preaxostyla Flagellates Illuminates Evolutionary Transitions and the Path Towards Mitochondrial Loss.</title>
        <authorList>
            <person name="Novak L.V.F."/>
            <person name="Treitli S.C."/>
            <person name="Pyrih J."/>
            <person name="Halakuc P."/>
            <person name="Pipaliya S.V."/>
            <person name="Vacek V."/>
            <person name="Brzon O."/>
            <person name="Soukal P."/>
            <person name="Eme L."/>
            <person name="Dacks J.B."/>
            <person name="Karnkowska A."/>
            <person name="Elias M."/>
            <person name="Hampl V."/>
        </authorList>
    </citation>
    <scope>NUCLEOTIDE SEQUENCE [LARGE SCALE GENOMIC DNA]</scope>
    <source>
        <strain evidence="1">NAU3</strain>
        <tissue evidence="1">Gut</tissue>
    </source>
</reference>
<organism evidence="1 2">
    <name type="scientific">Blattamonas nauphoetae</name>
    <dbReference type="NCBI Taxonomy" id="2049346"/>
    <lineage>
        <taxon>Eukaryota</taxon>
        <taxon>Metamonada</taxon>
        <taxon>Preaxostyla</taxon>
        <taxon>Oxymonadida</taxon>
        <taxon>Blattamonas</taxon>
    </lineage>
</organism>
<evidence type="ECO:0000313" key="1">
    <source>
        <dbReference type="EMBL" id="KAK2950172.1"/>
    </source>
</evidence>